<dbReference type="GO" id="GO:0016783">
    <property type="term" value="F:sulfurtransferase activity"/>
    <property type="evidence" value="ECO:0007669"/>
    <property type="project" value="TreeGrafter"/>
</dbReference>
<dbReference type="GO" id="GO:0000049">
    <property type="term" value="F:tRNA binding"/>
    <property type="evidence" value="ECO:0007669"/>
    <property type="project" value="InterPro"/>
</dbReference>
<dbReference type="Proteomes" id="UP000053424">
    <property type="component" value="Unassembled WGS sequence"/>
</dbReference>
<dbReference type="UniPathway" id="UPA00988"/>
<reference evidence="6" key="2">
    <citation type="submission" date="2015-01" db="EMBL/GenBank/DDBJ databases">
        <title>Evolutionary Origins and Diversification of the Mycorrhizal Mutualists.</title>
        <authorList>
            <consortium name="DOE Joint Genome Institute"/>
            <consortium name="Mycorrhizal Genomics Consortium"/>
            <person name="Kohler A."/>
            <person name="Kuo A."/>
            <person name="Nagy L.G."/>
            <person name="Floudas D."/>
            <person name="Copeland A."/>
            <person name="Barry K.W."/>
            <person name="Cichocki N."/>
            <person name="Veneault-Fourrey C."/>
            <person name="LaButti K."/>
            <person name="Lindquist E.A."/>
            <person name="Lipzen A."/>
            <person name="Lundell T."/>
            <person name="Morin E."/>
            <person name="Murat C."/>
            <person name="Riley R."/>
            <person name="Ohm R."/>
            <person name="Sun H."/>
            <person name="Tunlid A."/>
            <person name="Henrissat B."/>
            <person name="Grigoriev I.V."/>
            <person name="Hibbett D.S."/>
            <person name="Martin F."/>
        </authorList>
    </citation>
    <scope>NUCLEOTIDE SEQUENCE [LARGE SCALE GENOMIC DNA]</scope>
    <source>
        <strain evidence="6">h7</strain>
    </source>
</reference>
<evidence type="ECO:0000313" key="6">
    <source>
        <dbReference type="Proteomes" id="UP000053424"/>
    </source>
</evidence>
<feature type="region of interest" description="Disordered" evidence="4">
    <location>
        <begin position="457"/>
        <end position="509"/>
    </location>
</feature>
<protein>
    <recommendedName>
        <fullName evidence="3">Cytoplasmic tRNA 2-thiolation protein 2</fullName>
    </recommendedName>
</protein>
<comment type="subcellular location">
    <subcellularLocation>
        <location evidence="3">Cytoplasm</location>
    </subcellularLocation>
</comment>
<comment type="similarity">
    <text evidence="3">Belongs to the CTU2/NCS2 family.</text>
</comment>
<dbReference type="AlphaFoldDB" id="A0A0C3BT03"/>
<dbReference type="HOGENOM" id="CLU_024534_4_0_1"/>
<dbReference type="GO" id="GO:0002143">
    <property type="term" value="P:tRNA wobble position uridine thiolation"/>
    <property type="evidence" value="ECO:0007669"/>
    <property type="project" value="TreeGrafter"/>
</dbReference>
<dbReference type="STRING" id="686832.A0A0C3BT03"/>
<dbReference type="Gene3D" id="3.40.50.620">
    <property type="entry name" value="HUPs"/>
    <property type="match status" value="1"/>
</dbReference>
<dbReference type="PANTHER" id="PTHR20882:SF14">
    <property type="entry name" value="CYTOPLASMIC TRNA 2-THIOLATION PROTEIN 2"/>
    <property type="match status" value="1"/>
</dbReference>
<evidence type="ECO:0000313" key="5">
    <source>
        <dbReference type="EMBL" id="KIM39810.1"/>
    </source>
</evidence>
<accession>A0A0C3BT03</accession>
<gene>
    <name evidence="3" type="primary">NCS2</name>
    <name evidence="3" type="synonym">CTU2</name>
    <name evidence="5" type="ORF">M413DRAFT_446735</name>
</gene>
<name>A0A0C3BT03_HEBCY</name>
<dbReference type="GO" id="GO:0005829">
    <property type="term" value="C:cytosol"/>
    <property type="evidence" value="ECO:0007669"/>
    <property type="project" value="TreeGrafter"/>
</dbReference>
<feature type="compositionally biased region" description="Basic and acidic residues" evidence="4">
    <location>
        <begin position="500"/>
        <end position="509"/>
    </location>
</feature>
<proteinExistence type="inferred from homology"/>
<evidence type="ECO:0000256" key="3">
    <source>
        <dbReference type="HAMAP-Rule" id="MF_03054"/>
    </source>
</evidence>
<dbReference type="InterPro" id="IPR019407">
    <property type="entry name" value="CTU2"/>
</dbReference>
<dbReference type="GO" id="GO:0016779">
    <property type="term" value="F:nucleotidyltransferase activity"/>
    <property type="evidence" value="ECO:0007669"/>
    <property type="project" value="UniProtKB-UniRule"/>
</dbReference>
<evidence type="ECO:0000256" key="2">
    <source>
        <dbReference type="ARBA" id="ARBA00022694"/>
    </source>
</evidence>
<dbReference type="EMBL" id="KN831784">
    <property type="protein sequence ID" value="KIM39810.1"/>
    <property type="molecule type" value="Genomic_DNA"/>
</dbReference>
<dbReference type="OrthoDB" id="25129at2759"/>
<sequence>MSSCENPNTDKDALMTRRQKFDGQTKICVKCKQNTGNVVVRYAVYCKSCFFLLVQTRFRKVLEPSINAVPDEPRRKALRAVGSLVIGFSGGTSSTALLDLVAKTYFAPRTIGDAKDDAALKGGKDHPRNAEKGIWKGNPAVCYVEVCGAFPGEKDRIEEIREVVGYAGKPFEYIPLRLEDAFDPNWWDRIGGGNIGTSARILGLDLSDEGLRLVHSSSNLNPHDALRMYLSSLPTQTAFYSAIQILIRILLLHTAASRKASHLVLGTSLTALSVNLISGIAQGAGFAVAEEAKEEWNPRPEQGIKVRVLRPMKDIGMKECAIWDWWNGLREHGRGKNAIGALTRDFIYGLESDYPATVSTVARTCAKLTPKEGSNGVCIMCERPAQHGVQGWKARISIRSYHEASSAVSGKSRPPHLTEDEISNLTKFPVNSSSATSNSASLTARLCYACHTLLTSRSSRGTSSNPAGNSSDVPLPLWVHPTIGSADAGNPVDNQGEADEGTRSVKLSRKDMESRIADFLLPDSE</sequence>
<dbReference type="InterPro" id="IPR014729">
    <property type="entry name" value="Rossmann-like_a/b/a_fold"/>
</dbReference>
<dbReference type="HAMAP" id="MF_03054">
    <property type="entry name" value="CTU2"/>
    <property type="match status" value="1"/>
</dbReference>
<keyword evidence="2 3" id="KW-0819">tRNA processing</keyword>
<evidence type="ECO:0000256" key="4">
    <source>
        <dbReference type="SAM" id="MobiDB-lite"/>
    </source>
</evidence>
<comment type="function">
    <text evidence="3">Plays a central role in 2-thiolation of mcm(5)S(2)U at tRNA wobble positions of tRNA(Lys), tRNA(Glu) and tRNA(Gln). May act by forming a heterodimer with NCS6 that ligates sulfur from thiocarboxylated URM1 onto the uridine of tRNAs at wobble position. Prior mcm(5) tRNA modification by the elongator complex is required for 2-thiolation. May also be involved in protein urmylation.</text>
</comment>
<dbReference type="GO" id="GO:0032447">
    <property type="term" value="P:protein urmylation"/>
    <property type="evidence" value="ECO:0007669"/>
    <property type="project" value="UniProtKB-UniRule"/>
</dbReference>
<keyword evidence="6" id="KW-1185">Reference proteome</keyword>
<dbReference type="PANTHER" id="PTHR20882">
    <property type="entry name" value="CYTOPLASMIC TRNA 2-THIOLATION PROTEIN 2"/>
    <property type="match status" value="1"/>
</dbReference>
<comment type="pathway">
    <text evidence="3">tRNA modification; 5-methoxycarbonylmethyl-2-thiouridine-tRNA biosynthesis.</text>
</comment>
<keyword evidence="1 3" id="KW-0963">Cytoplasm</keyword>
<organism evidence="5 6">
    <name type="scientific">Hebeloma cylindrosporum</name>
    <dbReference type="NCBI Taxonomy" id="76867"/>
    <lineage>
        <taxon>Eukaryota</taxon>
        <taxon>Fungi</taxon>
        <taxon>Dikarya</taxon>
        <taxon>Basidiomycota</taxon>
        <taxon>Agaricomycotina</taxon>
        <taxon>Agaricomycetes</taxon>
        <taxon>Agaricomycetidae</taxon>
        <taxon>Agaricales</taxon>
        <taxon>Agaricineae</taxon>
        <taxon>Hymenogastraceae</taxon>
        <taxon>Hebeloma</taxon>
    </lineage>
</organism>
<reference evidence="5 6" key="1">
    <citation type="submission" date="2014-04" db="EMBL/GenBank/DDBJ databases">
        <authorList>
            <consortium name="DOE Joint Genome Institute"/>
            <person name="Kuo A."/>
            <person name="Gay G."/>
            <person name="Dore J."/>
            <person name="Kohler A."/>
            <person name="Nagy L.G."/>
            <person name="Floudas D."/>
            <person name="Copeland A."/>
            <person name="Barry K.W."/>
            <person name="Cichocki N."/>
            <person name="Veneault-Fourrey C."/>
            <person name="LaButti K."/>
            <person name="Lindquist E.A."/>
            <person name="Lipzen A."/>
            <person name="Lundell T."/>
            <person name="Morin E."/>
            <person name="Murat C."/>
            <person name="Sun H."/>
            <person name="Tunlid A."/>
            <person name="Henrissat B."/>
            <person name="Grigoriev I.V."/>
            <person name="Hibbett D.S."/>
            <person name="Martin F."/>
            <person name="Nordberg H.P."/>
            <person name="Cantor M.N."/>
            <person name="Hua S.X."/>
        </authorList>
    </citation>
    <scope>NUCLEOTIDE SEQUENCE [LARGE SCALE GENOMIC DNA]</scope>
    <source>
        <strain evidence="6">h7</strain>
    </source>
</reference>
<evidence type="ECO:0000256" key="1">
    <source>
        <dbReference type="ARBA" id="ARBA00022490"/>
    </source>
</evidence>
<dbReference type="Pfam" id="PF10288">
    <property type="entry name" value="CTU2"/>
    <property type="match status" value="1"/>
</dbReference>